<dbReference type="InterPro" id="IPR010920">
    <property type="entry name" value="LSM_dom_sf"/>
</dbReference>
<evidence type="ECO:0000256" key="6">
    <source>
        <dbReference type="SAM" id="Phobius"/>
    </source>
</evidence>
<accession>A0ABR8TQS0</accession>
<evidence type="ECO:0000256" key="3">
    <source>
        <dbReference type="ARBA" id="ARBA00022692"/>
    </source>
</evidence>
<evidence type="ECO:0000256" key="4">
    <source>
        <dbReference type="ARBA" id="ARBA00022989"/>
    </source>
</evidence>
<comment type="similarity">
    <text evidence="2">Belongs to the MscS (TC 1.A.23) family.</text>
</comment>
<comment type="caution">
    <text evidence="9">The sequence shown here is derived from an EMBL/GenBank/DDBJ whole genome shotgun (WGS) entry which is preliminary data.</text>
</comment>
<dbReference type="PANTHER" id="PTHR30414">
    <property type="entry name" value="MINICONDUCTANCE MECHANOSENSITIVE CHANNEL YBDG"/>
    <property type="match status" value="1"/>
</dbReference>
<dbReference type="Pfam" id="PF00924">
    <property type="entry name" value="MS_channel_2nd"/>
    <property type="match status" value="1"/>
</dbReference>
<dbReference type="RefSeq" id="WP_251836889.1">
    <property type="nucleotide sequence ID" value="NZ_JACSQG010000007.1"/>
</dbReference>
<feature type="domain" description="Mechanosensitive ion channel MscS" evidence="7">
    <location>
        <begin position="183"/>
        <end position="251"/>
    </location>
</feature>
<dbReference type="EMBL" id="JACSQG010000007">
    <property type="protein sequence ID" value="MBD7978108.1"/>
    <property type="molecule type" value="Genomic_DNA"/>
</dbReference>
<gene>
    <name evidence="9" type="ORF">H9642_13040</name>
</gene>
<keyword evidence="5 6" id="KW-0472">Membrane</keyword>
<feature type="transmembrane region" description="Helical" evidence="6">
    <location>
        <begin position="103"/>
        <end position="125"/>
    </location>
</feature>
<keyword evidence="3 6" id="KW-0812">Transmembrane</keyword>
<dbReference type="Gene3D" id="2.30.30.60">
    <property type="match status" value="1"/>
</dbReference>
<keyword evidence="10" id="KW-1185">Reference proteome</keyword>
<evidence type="ECO:0000313" key="10">
    <source>
        <dbReference type="Proteomes" id="UP000611945"/>
    </source>
</evidence>
<sequence length="428" mass="48287">MPAELSPWLDWLQEQPKLYAALCACLLIFVAWLANWLVKALLVRGVHRVLGATAVGQHIEDNDQSVVRRLSNIVPALILSSGVKLIPELPTALVTVVENVSHAFIVVTITMAIGGVLTLINTIYQQRPDAHRKPIKGYLQVVQIVIYAIATILVIATLIDRSPLILLSGLGAMAAVLMLIFQDTLLSLVASVQISSSDIIRVGDWVEMPALNADGDVIDIALHTVKVQNWDKTITSIPTKRFISDSFKNWRGMQESGGRRIKRSLYLDQQSVHFLNNEERQRLYRFNLLEDYLVKKRQEIDEWNTKLEEAGKEPVNTRRVTNLGTFRAYVQHYLQRHPGIHQDMTLMVRQLAPTAEGLPLEIYCFTNTVAWAQYEGIQADIFDHLLAILPEFGLRVFQAPGGADFREWHDSFGQRASAQLRQLDEEVI</sequence>
<feature type="transmembrane region" description="Helical" evidence="6">
    <location>
        <begin position="137"/>
        <end position="158"/>
    </location>
</feature>
<dbReference type="Pfam" id="PF21082">
    <property type="entry name" value="MS_channel_3rd"/>
    <property type="match status" value="1"/>
</dbReference>
<feature type="transmembrane region" description="Helical" evidence="6">
    <location>
        <begin position="18"/>
        <end position="38"/>
    </location>
</feature>
<dbReference type="InterPro" id="IPR049278">
    <property type="entry name" value="MS_channel_C"/>
</dbReference>
<dbReference type="InterPro" id="IPR006685">
    <property type="entry name" value="MscS_channel_2nd"/>
</dbReference>
<feature type="domain" description="Mechanosensitive ion channel MscS C-terminal" evidence="8">
    <location>
        <begin position="332"/>
        <end position="394"/>
    </location>
</feature>
<feature type="transmembrane region" description="Helical" evidence="6">
    <location>
        <begin position="164"/>
        <end position="181"/>
    </location>
</feature>
<evidence type="ECO:0000313" key="9">
    <source>
        <dbReference type="EMBL" id="MBD7978108.1"/>
    </source>
</evidence>
<protein>
    <submittedName>
        <fullName evidence="9">Mechanosensitive ion channel family protein</fullName>
    </submittedName>
</protein>
<reference evidence="9 10" key="1">
    <citation type="submission" date="2020-08" db="EMBL/GenBank/DDBJ databases">
        <title>A Genomic Blueprint of the Chicken Gut Microbiome.</title>
        <authorList>
            <person name="Gilroy R."/>
            <person name="Ravi A."/>
            <person name="Getino M."/>
            <person name="Pursley I."/>
            <person name="Horton D.L."/>
            <person name="Alikhan N.-F."/>
            <person name="Baker D."/>
            <person name="Gharbi K."/>
            <person name="Hall N."/>
            <person name="Watson M."/>
            <person name="Adriaenssens E.M."/>
            <person name="Foster-Nyarko E."/>
            <person name="Jarju S."/>
            <person name="Secka A."/>
            <person name="Antonio M."/>
            <person name="Oren A."/>
            <person name="Chaudhuri R."/>
            <person name="La Ragione R.M."/>
            <person name="Hildebrand F."/>
            <person name="Pallen M.J."/>
        </authorList>
    </citation>
    <scope>NUCLEOTIDE SEQUENCE [LARGE SCALE GENOMIC DNA]</scope>
    <source>
        <strain evidence="9 10">Sa2CUA2</strain>
    </source>
</reference>
<evidence type="ECO:0000259" key="8">
    <source>
        <dbReference type="Pfam" id="PF21082"/>
    </source>
</evidence>
<evidence type="ECO:0000259" key="7">
    <source>
        <dbReference type="Pfam" id="PF00924"/>
    </source>
</evidence>
<evidence type="ECO:0000256" key="5">
    <source>
        <dbReference type="ARBA" id="ARBA00023136"/>
    </source>
</evidence>
<dbReference type="PANTHER" id="PTHR30414:SF0">
    <property type="entry name" value="MINICONDUCTANCE MECHANOSENSITIVE CHANNEL YBDG"/>
    <property type="match status" value="1"/>
</dbReference>
<dbReference type="InterPro" id="IPR023408">
    <property type="entry name" value="MscS_beta-dom_sf"/>
</dbReference>
<proteinExistence type="inferred from homology"/>
<organism evidence="9 10">
    <name type="scientific">Serpens gallinarum</name>
    <dbReference type="NCBI Taxonomy" id="2763075"/>
    <lineage>
        <taxon>Bacteria</taxon>
        <taxon>Pseudomonadati</taxon>
        <taxon>Pseudomonadota</taxon>
        <taxon>Gammaproteobacteria</taxon>
        <taxon>Pseudomonadales</taxon>
        <taxon>Pseudomonadaceae</taxon>
        <taxon>Pseudomonas</taxon>
    </lineage>
</organism>
<dbReference type="Proteomes" id="UP000611945">
    <property type="component" value="Unassembled WGS sequence"/>
</dbReference>
<evidence type="ECO:0000256" key="2">
    <source>
        <dbReference type="ARBA" id="ARBA00008017"/>
    </source>
</evidence>
<keyword evidence="4 6" id="KW-1133">Transmembrane helix</keyword>
<dbReference type="InterPro" id="IPR030192">
    <property type="entry name" value="YbdG"/>
</dbReference>
<name>A0ABR8TQS0_9PSED</name>
<comment type="subcellular location">
    <subcellularLocation>
        <location evidence="1">Endomembrane system</location>
        <topology evidence="1">Multi-pass membrane protein</topology>
    </subcellularLocation>
</comment>
<evidence type="ECO:0000256" key="1">
    <source>
        <dbReference type="ARBA" id="ARBA00004127"/>
    </source>
</evidence>
<dbReference type="SUPFAM" id="SSF50182">
    <property type="entry name" value="Sm-like ribonucleoproteins"/>
    <property type="match status" value="1"/>
</dbReference>